<reference evidence="4" key="1">
    <citation type="submission" date="2025-08" db="UniProtKB">
        <authorList>
            <consortium name="RefSeq"/>
        </authorList>
    </citation>
    <scope>IDENTIFICATION</scope>
    <source>
        <tissue evidence="4">Whole body</tissue>
    </source>
</reference>
<evidence type="ECO:0000256" key="1">
    <source>
        <dbReference type="PROSITE-ProRule" id="PRU00325"/>
    </source>
</evidence>
<dbReference type="InterPro" id="IPR007527">
    <property type="entry name" value="Znf_SWIM"/>
</dbReference>
<dbReference type="SUPFAM" id="SSF51695">
    <property type="entry name" value="PLC-like phosphodiesterases"/>
    <property type="match status" value="1"/>
</dbReference>
<dbReference type="Proteomes" id="UP000694846">
    <property type="component" value="Unplaced"/>
</dbReference>
<evidence type="ECO:0000313" key="3">
    <source>
        <dbReference type="Proteomes" id="UP000694846"/>
    </source>
</evidence>
<accession>A0A8B8FDK4</accession>
<keyword evidence="3" id="KW-1185">Reference proteome</keyword>
<dbReference type="InterPro" id="IPR051057">
    <property type="entry name" value="PI-PLC_domain"/>
</dbReference>
<name>A0A8B8FDK4_9HEMI</name>
<dbReference type="GO" id="GO:0008270">
    <property type="term" value="F:zinc ion binding"/>
    <property type="evidence" value="ECO:0007669"/>
    <property type="project" value="UniProtKB-KW"/>
</dbReference>
<dbReference type="GO" id="GO:0006629">
    <property type="term" value="P:lipid metabolic process"/>
    <property type="evidence" value="ECO:0007669"/>
    <property type="project" value="InterPro"/>
</dbReference>
<dbReference type="GeneID" id="112682228"/>
<keyword evidence="1" id="KW-0863">Zinc-finger</keyword>
<dbReference type="InterPro" id="IPR017946">
    <property type="entry name" value="PLC-like_Pdiesterase_TIM-brl"/>
</dbReference>
<dbReference type="Gene3D" id="3.20.20.190">
    <property type="entry name" value="Phosphatidylinositol (PI) phosphodiesterase"/>
    <property type="match status" value="1"/>
</dbReference>
<dbReference type="RefSeq" id="XP_025408532.1">
    <property type="nucleotide sequence ID" value="XM_025552747.1"/>
</dbReference>
<evidence type="ECO:0000259" key="2">
    <source>
        <dbReference type="PROSITE" id="PS50966"/>
    </source>
</evidence>
<evidence type="ECO:0000313" key="4">
    <source>
        <dbReference type="RefSeq" id="XP_025408532.1"/>
    </source>
</evidence>
<keyword evidence="1" id="KW-0479">Metal-binding</keyword>
<dbReference type="PROSITE" id="PS50966">
    <property type="entry name" value="ZF_SWIM"/>
    <property type="match status" value="1"/>
</dbReference>
<feature type="domain" description="SWIM-type" evidence="2">
    <location>
        <begin position="355"/>
        <end position="392"/>
    </location>
</feature>
<gene>
    <name evidence="4" type="primary">LOC112682228</name>
</gene>
<proteinExistence type="predicted"/>
<dbReference type="AlphaFoldDB" id="A0A8B8FDK4"/>
<dbReference type="CDD" id="cd08616">
    <property type="entry name" value="PI-PLCXD1c"/>
    <property type="match status" value="1"/>
</dbReference>
<organism evidence="3 4">
    <name type="scientific">Sipha flava</name>
    <name type="common">yellow sugarcane aphid</name>
    <dbReference type="NCBI Taxonomy" id="143950"/>
    <lineage>
        <taxon>Eukaryota</taxon>
        <taxon>Metazoa</taxon>
        <taxon>Ecdysozoa</taxon>
        <taxon>Arthropoda</taxon>
        <taxon>Hexapoda</taxon>
        <taxon>Insecta</taxon>
        <taxon>Pterygota</taxon>
        <taxon>Neoptera</taxon>
        <taxon>Paraneoptera</taxon>
        <taxon>Hemiptera</taxon>
        <taxon>Sternorrhyncha</taxon>
        <taxon>Aphidomorpha</taxon>
        <taxon>Aphidoidea</taxon>
        <taxon>Aphididae</taxon>
        <taxon>Sipha</taxon>
    </lineage>
</organism>
<protein>
    <submittedName>
        <fullName evidence="4">PI-PLC X domain-containing protein 3</fullName>
    </submittedName>
</protein>
<dbReference type="PANTHER" id="PTHR13593">
    <property type="match status" value="1"/>
</dbReference>
<dbReference type="GO" id="GO:0008081">
    <property type="term" value="F:phosphoric diester hydrolase activity"/>
    <property type="evidence" value="ECO:0007669"/>
    <property type="project" value="InterPro"/>
</dbReference>
<dbReference type="OrthoDB" id="1046782at2759"/>
<dbReference type="PANTHER" id="PTHR13593:SF113">
    <property type="entry name" value="SI:DKEY-266F7.9"/>
    <property type="match status" value="1"/>
</dbReference>
<sequence>MKFNQEYWVTELPKPLTYIPIIELAIPGSHDSFSYTITPYSKIGPDASRLVKYLNLMFGPIMRRFVYKWSITQTCNIQHQLCLGIRYFDLRMATKINDTNFYTVHALYGDPVMKELINIKTFLMSHTKEILILDFQHFYQFSKADHNRLLTILKSLFHNMICPKTYPVEKLNLNIMRTNSWQMIIIYRHNIQDDMFWPSSYWPTPWPQTTTYKYLIQFLESGLKQRKPNTGYVTQCLFTPDVKFILRYFYLNLQTCCLPLNNLIPKWIINQKSGNKHGVNVIIADFINMNGFNFCDIVIQLNYKHLITKKNCLNSVFGMTLTEHALELIDDDSVFLIQCHERRIIQIVGSRGDIYTIMETVNFCTCDFFKYQVLTDKSLCCKHFLAAKVALILKSFKVKSETPGSLTSIMISAYGNQEFD</sequence>
<dbReference type="InterPro" id="IPR042158">
    <property type="entry name" value="PLCXD1/2/3"/>
</dbReference>
<keyword evidence="1" id="KW-0862">Zinc</keyword>